<evidence type="ECO:0000313" key="2">
    <source>
        <dbReference type="EMBL" id="AUH63982.1"/>
    </source>
</evidence>
<evidence type="ECO:0000313" key="3">
    <source>
        <dbReference type="Proteomes" id="UP000234530"/>
    </source>
</evidence>
<dbReference type="GO" id="GO:0004130">
    <property type="term" value="F:cytochrome-c peroxidase activity"/>
    <property type="evidence" value="ECO:0007669"/>
    <property type="project" value="TreeGrafter"/>
</dbReference>
<dbReference type="PANTHER" id="PTHR30600:SF4">
    <property type="entry name" value="CYTOCHROME C DOMAIN-CONTAINING PROTEIN"/>
    <property type="match status" value="1"/>
</dbReference>
<dbReference type="AlphaFoldDB" id="A0A2H5EXF5"/>
<dbReference type="InterPro" id="IPR036909">
    <property type="entry name" value="Cyt_c-like_dom_sf"/>
</dbReference>
<reference evidence="2 3" key="1">
    <citation type="journal article" date="2013" name="Antonie Van Leeuwenhoek">
        <title>Paracoccus zhejiangensis sp. nov., isolated from activated sludge in wastewater-treatment system.</title>
        <authorList>
            <person name="Wu Z.G."/>
            <person name="Zhang D.F."/>
            <person name="Liu Y.L."/>
            <person name="Wang F."/>
            <person name="Jiang X."/>
            <person name="Li C."/>
            <person name="Li S.P."/>
            <person name="Hong Q."/>
            <person name="Li W.J."/>
        </authorList>
    </citation>
    <scope>NUCLEOTIDE SEQUENCE [LARGE SCALE GENOMIC DNA]</scope>
    <source>
        <strain evidence="2 3">J6</strain>
    </source>
</reference>
<dbReference type="PANTHER" id="PTHR30600">
    <property type="entry name" value="CYTOCHROME C PEROXIDASE-RELATED"/>
    <property type="match status" value="1"/>
</dbReference>
<dbReference type="Pfam" id="PF06537">
    <property type="entry name" value="DHOR"/>
    <property type="match status" value="1"/>
</dbReference>
<dbReference type="RefSeq" id="WP_101752023.1">
    <property type="nucleotide sequence ID" value="NZ_CP025430.1"/>
</dbReference>
<feature type="signal peptide" evidence="1">
    <location>
        <begin position="1"/>
        <end position="21"/>
    </location>
</feature>
<dbReference type="EMBL" id="CP025430">
    <property type="protein sequence ID" value="AUH63982.1"/>
    <property type="molecule type" value="Genomic_DNA"/>
</dbReference>
<dbReference type="OrthoDB" id="9805202at2"/>
<organism evidence="2 3">
    <name type="scientific">Paracoccus zhejiangensis</name>
    <dbReference type="NCBI Taxonomy" id="1077935"/>
    <lineage>
        <taxon>Bacteria</taxon>
        <taxon>Pseudomonadati</taxon>
        <taxon>Pseudomonadota</taxon>
        <taxon>Alphaproteobacteria</taxon>
        <taxon>Rhodobacterales</taxon>
        <taxon>Paracoccaceae</taxon>
        <taxon>Paracoccus</taxon>
    </lineage>
</organism>
<dbReference type="SUPFAM" id="SSF46626">
    <property type="entry name" value="Cytochrome c"/>
    <property type="match status" value="1"/>
</dbReference>
<dbReference type="GO" id="GO:0009055">
    <property type="term" value="F:electron transfer activity"/>
    <property type="evidence" value="ECO:0007669"/>
    <property type="project" value="InterPro"/>
</dbReference>
<name>A0A2H5EXF5_9RHOB</name>
<accession>A0A2H5EXF5</accession>
<dbReference type="InterPro" id="IPR010538">
    <property type="entry name" value="DHOR"/>
</dbReference>
<protein>
    <submittedName>
        <fullName evidence="2">Thiol oxidoreductase</fullName>
    </submittedName>
</protein>
<feature type="chain" id="PRO_5014120395" evidence="1">
    <location>
        <begin position="22"/>
        <end position="520"/>
    </location>
</feature>
<dbReference type="PIRSF" id="PIRSF028099">
    <property type="entry name" value="DUF1111"/>
    <property type="match status" value="1"/>
</dbReference>
<dbReference type="Proteomes" id="UP000234530">
    <property type="component" value="Chromosome"/>
</dbReference>
<gene>
    <name evidence="2" type="ORF">CX676_07235</name>
</gene>
<evidence type="ECO:0000256" key="1">
    <source>
        <dbReference type="SAM" id="SignalP"/>
    </source>
</evidence>
<dbReference type="GO" id="GO:0020037">
    <property type="term" value="F:heme binding"/>
    <property type="evidence" value="ECO:0007669"/>
    <property type="project" value="InterPro"/>
</dbReference>
<dbReference type="KEGG" id="pzh:CX676_07235"/>
<sequence length="520" mass="55407">MRLTSGLTLALLAALSLPLGAEPVAGGDPLAADPHLQALPRTAPEAERIARVTAPTTDFSAPEKFESNPGGGGTVRVLPTADAFSQFSANLSFEDELRFKLGNGLFRKLWVSSPSSTLASDGLGPLYNSRGCQSCHLKDGRGQPPLPDEAGAHSMLLRLSVPAEAATGEVADYLASRDGTPLEPAAPHPAYGSQLQPLATPGKAPEGQVAVSWTEEPFTFPDGETASLLRPDWRIDDLHYGPLGDGVMISPRVAPQMIGLGLVEAIPAGDILAGEDPEDADGDGVSGRAAVVKSPEYDRLMLGRFGLKAGAATIREQSAAAFSGDIGISTPLFPDPWGECSVVEAECRAGPHGDKDARGTEIDEEGLSLVAFYSRNLAVPARRDVDDPEVLAGKKLFYDSGCIACHRPKFVTSRMSDRPEQSFQLIWPYSDFLLHDMGEALADNRPEGRATGQEWRTPPLWGVGLTQQVSGHSRFLHDGRARNLTEAVLWHGGEAEAARERFVTLPAKDRAALIRFLGSL</sequence>
<proteinExistence type="predicted"/>
<keyword evidence="1" id="KW-0732">Signal</keyword>
<dbReference type="Gene3D" id="1.10.760.10">
    <property type="entry name" value="Cytochrome c-like domain"/>
    <property type="match status" value="1"/>
</dbReference>
<dbReference type="InterPro" id="IPR051395">
    <property type="entry name" value="Cytochrome_c_Peroxidase/MauG"/>
</dbReference>
<keyword evidence="3" id="KW-1185">Reference proteome</keyword>